<dbReference type="OrthoDB" id="9810297at2"/>
<dbReference type="GO" id="GO:0008173">
    <property type="term" value="F:RNA methyltransferase activity"/>
    <property type="evidence" value="ECO:0007669"/>
    <property type="project" value="InterPro"/>
</dbReference>
<keyword evidence="3 5" id="KW-0949">S-adenosyl-L-methionine</keyword>
<keyword evidence="1 5" id="KW-0489">Methyltransferase</keyword>
<dbReference type="InterPro" id="IPR049560">
    <property type="entry name" value="MeTrfase_RsmB-F_NOP2_cat"/>
</dbReference>
<organism evidence="7 8">
    <name type="scientific">Maribacter caenipelagi</name>
    <dbReference type="NCBI Taxonomy" id="1447781"/>
    <lineage>
        <taxon>Bacteria</taxon>
        <taxon>Pseudomonadati</taxon>
        <taxon>Bacteroidota</taxon>
        <taxon>Flavobacteriia</taxon>
        <taxon>Flavobacteriales</taxon>
        <taxon>Flavobacteriaceae</taxon>
        <taxon>Maribacter</taxon>
    </lineage>
</organism>
<dbReference type="RefSeq" id="WP_133673005.1">
    <property type="nucleotide sequence ID" value="NZ_SNZW01000014.1"/>
</dbReference>
<evidence type="ECO:0000313" key="7">
    <source>
        <dbReference type="EMBL" id="TDS15401.1"/>
    </source>
</evidence>
<dbReference type="PRINTS" id="PR02008">
    <property type="entry name" value="RCMTFAMILY"/>
</dbReference>
<name>A0A4R7D5G5_9FLAO</name>
<feature type="binding site" evidence="5">
    <location>
        <position position="256"/>
    </location>
    <ligand>
        <name>S-adenosyl-L-methionine</name>
        <dbReference type="ChEBI" id="CHEBI:59789"/>
    </ligand>
</feature>
<dbReference type="PROSITE" id="PS51686">
    <property type="entry name" value="SAM_MT_RSMB_NOP"/>
    <property type="match status" value="1"/>
</dbReference>
<dbReference type="InterPro" id="IPR023267">
    <property type="entry name" value="RCMT"/>
</dbReference>
<evidence type="ECO:0000256" key="4">
    <source>
        <dbReference type="ARBA" id="ARBA00022884"/>
    </source>
</evidence>
<evidence type="ECO:0000256" key="3">
    <source>
        <dbReference type="ARBA" id="ARBA00022691"/>
    </source>
</evidence>
<keyword evidence="4 5" id="KW-0694">RNA-binding</keyword>
<evidence type="ECO:0000259" key="6">
    <source>
        <dbReference type="PROSITE" id="PS51686"/>
    </source>
</evidence>
<dbReference type="InterPro" id="IPR054728">
    <property type="entry name" value="RsmB-like_ferredoxin"/>
</dbReference>
<dbReference type="Gene3D" id="3.40.50.150">
    <property type="entry name" value="Vaccinia Virus protein VP39"/>
    <property type="match status" value="1"/>
</dbReference>
<feature type="active site" description="Nucleophile" evidence="5">
    <location>
        <position position="354"/>
    </location>
</feature>
<dbReference type="EMBL" id="SNZW01000014">
    <property type="protein sequence ID" value="TDS15401.1"/>
    <property type="molecule type" value="Genomic_DNA"/>
</dbReference>
<keyword evidence="8" id="KW-1185">Reference proteome</keyword>
<feature type="domain" description="SAM-dependent MTase RsmB/NOP-type" evidence="6">
    <location>
        <begin position="142"/>
        <end position="403"/>
    </location>
</feature>
<evidence type="ECO:0000256" key="2">
    <source>
        <dbReference type="ARBA" id="ARBA00022679"/>
    </source>
</evidence>
<dbReference type="Proteomes" id="UP000295274">
    <property type="component" value="Unassembled WGS sequence"/>
</dbReference>
<feature type="binding site" evidence="5">
    <location>
        <position position="301"/>
    </location>
    <ligand>
        <name>S-adenosyl-L-methionine</name>
        <dbReference type="ChEBI" id="CHEBI:59789"/>
    </ligand>
</feature>
<dbReference type="InterPro" id="IPR029063">
    <property type="entry name" value="SAM-dependent_MTases_sf"/>
</dbReference>
<sequence>MKLHRNLVFAVIDALNLIFNENEYADKVVQKVLRYDKRWGARDRGFIAETTYEMVRYKRLYTEIAEVKAPFSRPDLFRMWAVWAVLKGISLPDWKQIEPTPERRIKGKFDELSQIRKYREAVPDWIDELCVKALGEKLWTEELAKLNVPADVILRTNTLRTTKEELRKALLDENIVAEPIKGHPSALKLVERANVFVTQAFKNGMFEVQDASSQLVAEFLDVEPGQRVVDTCAGAGGKSLHLAALMENKGQLISMDIYGSKLKELKRRARRNGAHNIEVREIDSTKVYKKLYGSADRVLIDAPCTGLGVLRRNPDSKWKMQPEFLDKIVKTQHEIIRNYSKIVKPGGKMVYATCSILPQENSHQVQSFLKSEEGKDFTLVKDKKIYASKSGFDGFYMALLEKSI</sequence>
<accession>A0A4R7D5G5</accession>
<comment type="caution">
    <text evidence="7">The sequence shown here is derived from an EMBL/GenBank/DDBJ whole genome shotgun (WGS) entry which is preliminary data.</text>
</comment>
<evidence type="ECO:0000256" key="5">
    <source>
        <dbReference type="PROSITE-ProRule" id="PRU01023"/>
    </source>
</evidence>
<dbReference type="AlphaFoldDB" id="A0A4R7D5G5"/>
<dbReference type="Pfam" id="PF01189">
    <property type="entry name" value="Methyltr_RsmB-F"/>
    <property type="match status" value="1"/>
</dbReference>
<dbReference type="PANTHER" id="PTHR22807">
    <property type="entry name" value="NOP2 YEAST -RELATED NOL1/NOP2/FMU SUN DOMAIN-CONTAINING"/>
    <property type="match status" value="1"/>
</dbReference>
<comment type="similarity">
    <text evidence="5">Belongs to the class I-like SAM-binding methyltransferase superfamily. RsmB/NOP family.</text>
</comment>
<keyword evidence="2 5" id="KW-0808">Transferase</keyword>
<evidence type="ECO:0000256" key="1">
    <source>
        <dbReference type="ARBA" id="ARBA00022603"/>
    </source>
</evidence>
<reference evidence="7 8" key="1">
    <citation type="submission" date="2019-03" db="EMBL/GenBank/DDBJ databases">
        <title>Genomic Encyclopedia of Type Strains, Phase III (KMG-III): the genomes of soil and plant-associated and newly described type strains.</title>
        <authorList>
            <person name="Whitman W."/>
        </authorList>
    </citation>
    <scope>NUCLEOTIDE SEQUENCE [LARGE SCALE GENOMIC DNA]</scope>
    <source>
        <strain evidence="7 8">CECT 8455</strain>
    </source>
</reference>
<dbReference type="InterPro" id="IPR001678">
    <property type="entry name" value="MeTrfase_RsmB-F_NOP2_dom"/>
</dbReference>
<dbReference type="CDD" id="cd02440">
    <property type="entry name" value="AdoMet_MTases"/>
    <property type="match status" value="1"/>
</dbReference>
<protein>
    <submittedName>
        <fullName evidence="7">16S rRNA (Cytosine967-C5)-methyltransferase</fullName>
    </submittedName>
</protein>
<dbReference type="PANTHER" id="PTHR22807:SF53">
    <property type="entry name" value="RIBOSOMAL RNA SMALL SUBUNIT METHYLTRANSFERASE B-RELATED"/>
    <property type="match status" value="1"/>
</dbReference>
<comment type="caution">
    <text evidence="5">Lacks conserved residue(s) required for the propagation of feature annotation.</text>
</comment>
<proteinExistence type="inferred from homology"/>
<evidence type="ECO:0000313" key="8">
    <source>
        <dbReference type="Proteomes" id="UP000295274"/>
    </source>
</evidence>
<dbReference type="GO" id="GO:0003723">
    <property type="term" value="F:RNA binding"/>
    <property type="evidence" value="ECO:0007669"/>
    <property type="project" value="UniProtKB-UniRule"/>
</dbReference>
<gene>
    <name evidence="7" type="ORF">DFQ03_2042</name>
</gene>
<dbReference type="GO" id="GO:0001510">
    <property type="term" value="P:RNA methylation"/>
    <property type="evidence" value="ECO:0007669"/>
    <property type="project" value="InterPro"/>
</dbReference>
<dbReference type="SUPFAM" id="SSF53335">
    <property type="entry name" value="S-adenosyl-L-methionine-dependent methyltransferases"/>
    <property type="match status" value="1"/>
</dbReference>
<feature type="binding site" evidence="5">
    <location>
        <position position="283"/>
    </location>
    <ligand>
        <name>S-adenosyl-L-methionine</name>
        <dbReference type="ChEBI" id="CHEBI:59789"/>
    </ligand>
</feature>
<dbReference type="Pfam" id="PF22458">
    <property type="entry name" value="RsmF-B_ferredox"/>
    <property type="match status" value="1"/>
</dbReference>